<reference evidence="1 2" key="1">
    <citation type="submission" date="2016-10" db="EMBL/GenBank/DDBJ databases">
        <authorList>
            <person name="de Groot N.N."/>
        </authorList>
    </citation>
    <scope>NUCLEOTIDE SEQUENCE [LARGE SCALE GENOMIC DNA]</scope>
    <source>
        <strain evidence="1 2">DSM 25232</strain>
    </source>
</reference>
<name>A0A1H7KSE3_AQUAM</name>
<dbReference type="Gene3D" id="2.40.70.10">
    <property type="entry name" value="Acid Proteases"/>
    <property type="match status" value="2"/>
</dbReference>
<dbReference type="GO" id="GO:0008233">
    <property type="term" value="F:peptidase activity"/>
    <property type="evidence" value="ECO:0007669"/>
    <property type="project" value="UniProtKB-KW"/>
</dbReference>
<dbReference type="GO" id="GO:0006508">
    <property type="term" value="P:proteolysis"/>
    <property type="evidence" value="ECO:0007669"/>
    <property type="project" value="UniProtKB-KW"/>
</dbReference>
<gene>
    <name evidence="1" type="ORF">SAMN04487910_1396</name>
</gene>
<dbReference type="AlphaFoldDB" id="A0A1H7KSE3"/>
<dbReference type="InterPro" id="IPR021109">
    <property type="entry name" value="Peptidase_aspartic_dom_sf"/>
</dbReference>
<dbReference type="SUPFAM" id="SSF50630">
    <property type="entry name" value="Acid proteases"/>
    <property type="match status" value="1"/>
</dbReference>
<dbReference type="SUPFAM" id="SSF50156">
    <property type="entry name" value="PDZ domain-like"/>
    <property type="match status" value="1"/>
</dbReference>
<keyword evidence="1" id="KW-0645">Protease</keyword>
<dbReference type="STRING" id="1038014.SAMN04487910_1396"/>
<keyword evidence="2" id="KW-1185">Reference proteome</keyword>
<dbReference type="EMBL" id="FOAB01000002">
    <property type="protein sequence ID" value="SEK88847.1"/>
    <property type="molecule type" value="Genomic_DNA"/>
</dbReference>
<accession>A0A1H7KSE3</accession>
<evidence type="ECO:0000313" key="2">
    <source>
        <dbReference type="Proteomes" id="UP000198521"/>
    </source>
</evidence>
<keyword evidence="1" id="KW-0378">Hydrolase</keyword>
<dbReference type="InterPro" id="IPR036034">
    <property type="entry name" value="PDZ_sf"/>
</dbReference>
<protein>
    <submittedName>
        <fullName evidence="1">Aspartyl protease</fullName>
    </submittedName>
</protein>
<evidence type="ECO:0000313" key="1">
    <source>
        <dbReference type="EMBL" id="SEK88847.1"/>
    </source>
</evidence>
<sequence>MGVLVVCLTVFVFFFINHYKKLDQLTIKRTSEVNSIPFRYSSSGHILIDLNIDNSGKTYPFILDTGASNYLFHNFPTKNIGKSIGKGISKDTNGKISFPKIYTIPFLKIGDTELEDIAFSISTTKFNCSEEIYGIIGKNIMRHFVWQIDFQNKIIHIAKDIKYLSKNKEKEIKIKLQENKFSHHLYIPLYIESNLKTKIILDTGLGGNMSLSPKEIDKLTSTKEKRNILGEGSRGLGGKSDSKQYLLHFNSLFLGKNKELPISDISVKVSEKSSFKAIGVGVLKNFLVTIDWTNKMLTLVQKTKTMNFAETGFGIRFGFEQELYIRSIIEGSKAHSIGLKPYMKEFLINGKSIETVEQFCSFNAIKDTLNNMEIKFTKSEKVYYLNK</sequence>
<proteinExistence type="predicted"/>
<dbReference type="Proteomes" id="UP000198521">
    <property type="component" value="Unassembled WGS sequence"/>
</dbReference>
<organism evidence="1 2">
    <name type="scientific">Aquimarina amphilecti</name>
    <dbReference type="NCBI Taxonomy" id="1038014"/>
    <lineage>
        <taxon>Bacteria</taxon>
        <taxon>Pseudomonadati</taxon>
        <taxon>Bacteroidota</taxon>
        <taxon>Flavobacteriia</taxon>
        <taxon>Flavobacteriales</taxon>
        <taxon>Flavobacteriaceae</taxon>
        <taxon>Aquimarina</taxon>
    </lineage>
</organism>